<evidence type="ECO:0000256" key="13">
    <source>
        <dbReference type="ARBA" id="ARBA00023075"/>
    </source>
</evidence>
<dbReference type="NCBIfam" id="NF003749">
    <property type="entry name" value="PRK05346.1-5"/>
    <property type="match status" value="1"/>
</dbReference>
<comment type="subunit">
    <text evidence="16 17">Composed of six subunits; NqrA, NqrB, NqrC, NqrD, NqrE and NqrF.</text>
</comment>
<comment type="subcellular location">
    <subcellularLocation>
        <location evidence="16">Cell membrane</location>
        <topology evidence="16">Single-pass membrane protein</topology>
    </subcellularLocation>
</comment>
<gene>
    <name evidence="16 19" type="primary">nqrC</name>
    <name evidence="19" type="ORF">Pla108_22570</name>
</gene>
<dbReference type="NCBIfam" id="TIGR01938">
    <property type="entry name" value="nqrC"/>
    <property type="match status" value="1"/>
</dbReference>
<keyword evidence="4 16" id="KW-0597">Phosphoprotein</keyword>
<evidence type="ECO:0000256" key="9">
    <source>
        <dbReference type="ARBA" id="ARBA00022989"/>
    </source>
</evidence>
<evidence type="ECO:0000256" key="11">
    <source>
        <dbReference type="ARBA" id="ARBA00023053"/>
    </source>
</evidence>
<name>A0A5C6AF94_9BACT</name>
<keyword evidence="12 16" id="KW-0406">Ion transport</keyword>
<dbReference type="SMART" id="SM00900">
    <property type="entry name" value="FMN_bind"/>
    <property type="match status" value="1"/>
</dbReference>
<evidence type="ECO:0000256" key="1">
    <source>
        <dbReference type="ARBA" id="ARBA00022448"/>
    </source>
</evidence>
<evidence type="ECO:0000256" key="4">
    <source>
        <dbReference type="ARBA" id="ARBA00022553"/>
    </source>
</evidence>
<keyword evidence="6 16" id="KW-0288">FMN</keyword>
<keyword evidence="5 16" id="KW-0285">Flavoprotein</keyword>
<evidence type="ECO:0000256" key="17">
    <source>
        <dbReference type="PIRNR" id="PIRNR009437"/>
    </source>
</evidence>
<evidence type="ECO:0000256" key="3">
    <source>
        <dbReference type="ARBA" id="ARBA00022519"/>
    </source>
</evidence>
<dbReference type="RefSeq" id="WP_197526477.1">
    <property type="nucleotide sequence ID" value="NZ_SJPR01000002.1"/>
</dbReference>
<evidence type="ECO:0000256" key="16">
    <source>
        <dbReference type="HAMAP-Rule" id="MF_00427"/>
    </source>
</evidence>
<keyword evidence="13 16" id="KW-0830">Ubiquinone</keyword>
<evidence type="ECO:0000256" key="10">
    <source>
        <dbReference type="ARBA" id="ARBA00023027"/>
    </source>
</evidence>
<protein>
    <recommendedName>
        <fullName evidence="16 17">Na(+)-translocating NADH-quinone reductase subunit C</fullName>
        <shortName evidence="16 17">Na(+)-NQR subunit C</shortName>
        <shortName evidence="16 17">Na(+)-translocating NQR subunit C</shortName>
        <ecNumber evidence="16 17">7.2.1.1</ecNumber>
    </recommendedName>
    <alternativeName>
        <fullName evidence="16 17">NQR complex subunit C</fullName>
    </alternativeName>
    <alternativeName>
        <fullName evidence="16 17">NQR-1 subunit C</fullName>
    </alternativeName>
</protein>
<evidence type="ECO:0000256" key="5">
    <source>
        <dbReference type="ARBA" id="ARBA00022630"/>
    </source>
</evidence>
<dbReference type="Proteomes" id="UP000317421">
    <property type="component" value="Unassembled WGS sequence"/>
</dbReference>
<comment type="cofactor">
    <cofactor evidence="16 17">
        <name>FMN</name>
        <dbReference type="ChEBI" id="CHEBI:58210"/>
    </cofactor>
</comment>
<keyword evidence="8 16" id="KW-1278">Translocase</keyword>
<keyword evidence="1 16" id="KW-0813">Transport</keyword>
<evidence type="ECO:0000256" key="8">
    <source>
        <dbReference type="ARBA" id="ARBA00022967"/>
    </source>
</evidence>
<keyword evidence="2 16" id="KW-1003">Cell membrane</keyword>
<evidence type="ECO:0000256" key="2">
    <source>
        <dbReference type="ARBA" id="ARBA00022475"/>
    </source>
</evidence>
<dbReference type="PIRSF" id="PIRSF009437">
    <property type="entry name" value="NQR-1_subunit_C"/>
    <property type="match status" value="1"/>
</dbReference>
<keyword evidence="11 16" id="KW-0915">Sodium</keyword>
<comment type="caution">
    <text evidence="16">Lacks conserved residue(s) required for the propagation of feature annotation.</text>
</comment>
<dbReference type="GO" id="GO:0010181">
    <property type="term" value="F:FMN binding"/>
    <property type="evidence" value="ECO:0007669"/>
    <property type="project" value="UniProtKB-UniRule"/>
</dbReference>
<feature type="modified residue" description="FMN phosphoryl threonine" evidence="16">
    <location>
        <position position="238"/>
    </location>
</feature>
<dbReference type="EMBL" id="SJPR01000002">
    <property type="protein sequence ID" value="TWT98100.1"/>
    <property type="molecule type" value="Genomic_DNA"/>
</dbReference>
<keyword evidence="9 16" id="KW-1133">Transmembrane helix</keyword>
<evidence type="ECO:0000259" key="18">
    <source>
        <dbReference type="SMART" id="SM00900"/>
    </source>
</evidence>
<comment type="catalytic activity">
    <reaction evidence="16 17">
        <text>a ubiquinone + n Na(+)(in) + NADH + H(+) = a ubiquinol + n Na(+)(out) + NAD(+)</text>
        <dbReference type="Rhea" id="RHEA:47748"/>
        <dbReference type="Rhea" id="RHEA-COMP:9565"/>
        <dbReference type="Rhea" id="RHEA-COMP:9566"/>
        <dbReference type="ChEBI" id="CHEBI:15378"/>
        <dbReference type="ChEBI" id="CHEBI:16389"/>
        <dbReference type="ChEBI" id="CHEBI:17976"/>
        <dbReference type="ChEBI" id="CHEBI:29101"/>
        <dbReference type="ChEBI" id="CHEBI:57540"/>
        <dbReference type="ChEBI" id="CHEBI:57945"/>
        <dbReference type="EC" id="7.2.1.1"/>
    </reaction>
</comment>
<comment type="similarity">
    <text evidence="16 17">Belongs to the NqrC family.</text>
</comment>
<evidence type="ECO:0000256" key="6">
    <source>
        <dbReference type="ARBA" id="ARBA00022643"/>
    </source>
</evidence>
<evidence type="ECO:0000256" key="15">
    <source>
        <dbReference type="ARBA" id="ARBA00023201"/>
    </source>
</evidence>
<keyword evidence="7 16" id="KW-0812">Transmembrane</keyword>
<dbReference type="InterPro" id="IPR007329">
    <property type="entry name" value="FMN-bd"/>
</dbReference>
<comment type="function">
    <text evidence="16">NQR complex catalyzes the reduction of ubiquinone-1 to ubiquinol by two successive reactions, coupled with the transport of Na(+) ions from the cytoplasm to the periplasm. NqrA to NqrE are probably involved in the second step, the conversion of ubisemiquinone to ubiquinol.</text>
</comment>
<accession>A0A5C6AF94</accession>
<evidence type="ECO:0000256" key="14">
    <source>
        <dbReference type="ARBA" id="ARBA00023136"/>
    </source>
</evidence>
<dbReference type="HAMAP" id="MF_00427">
    <property type="entry name" value="NqrC"/>
    <property type="match status" value="1"/>
</dbReference>
<keyword evidence="3" id="KW-0997">Cell inner membrane</keyword>
<sequence length="271" mass="29179">MPQPERSWYMFLRETAPGAFLVAAVLCIVCSVLVAGAAVILKPAQEANKLVFKQKNALMAAGLVEGDASPDAVKKVFADSVEKQLVDISTGEVVTADDVKFKIDDYDPSQAAKDPKLGEPVSPPAALPGIQKREPYTFVYEITKDGKPDGFIFPIYGKGLWSTLRGYLAIEADGQTVRGITFYEHAETPGLGGEVDNPGWKALWDDKKVYGEDGKVELGVVKGQGSDEYSVDGLSGATITSRGVDNMVKYWLGPEGFGKYIEKHRATSPGA</sequence>
<keyword evidence="15 16" id="KW-0739">Sodium transport</keyword>
<evidence type="ECO:0000256" key="12">
    <source>
        <dbReference type="ARBA" id="ARBA00023065"/>
    </source>
</evidence>
<dbReference type="GO" id="GO:0006814">
    <property type="term" value="P:sodium ion transport"/>
    <property type="evidence" value="ECO:0007669"/>
    <property type="project" value="UniProtKB-UniRule"/>
</dbReference>
<keyword evidence="19" id="KW-0560">Oxidoreductase</keyword>
<comment type="caution">
    <text evidence="19">The sequence shown here is derived from an EMBL/GenBank/DDBJ whole genome shotgun (WGS) entry which is preliminary data.</text>
</comment>
<dbReference type="EC" id="7.2.1.1" evidence="16 17"/>
<organism evidence="19 20">
    <name type="scientific">Botrimarina colliarenosi</name>
    <dbReference type="NCBI Taxonomy" id="2528001"/>
    <lineage>
        <taxon>Bacteria</taxon>
        <taxon>Pseudomonadati</taxon>
        <taxon>Planctomycetota</taxon>
        <taxon>Planctomycetia</taxon>
        <taxon>Pirellulales</taxon>
        <taxon>Lacipirellulaceae</taxon>
        <taxon>Botrimarina</taxon>
    </lineage>
</organism>
<evidence type="ECO:0000313" key="20">
    <source>
        <dbReference type="Proteomes" id="UP000317421"/>
    </source>
</evidence>
<keyword evidence="10 16" id="KW-0520">NAD</keyword>
<keyword evidence="14 16" id="KW-0472">Membrane</keyword>
<reference evidence="19 20" key="1">
    <citation type="submission" date="2019-02" db="EMBL/GenBank/DDBJ databases">
        <title>Deep-cultivation of Planctomycetes and their phenomic and genomic characterization uncovers novel biology.</title>
        <authorList>
            <person name="Wiegand S."/>
            <person name="Jogler M."/>
            <person name="Boedeker C."/>
            <person name="Pinto D."/>
            <person name="Vollmers J."/>
            <person name="Rivas-Marin E."/>
            <person name="Kohn T."/>
            <person name="Peeters S.H."/>
            <person name="Heuer A."/>
            <person name="Rast P."/>
            <person name="Oberbeckmann S."/>
            <person name="Bunk B."/>
            <person name="Jeske O."/>
            <person name="Meyerdierks A."/>
            <person name="Storesund J.E."/>
            <person name="Kallscheuer N."/>
            <person name="Luecker S."/>
            <person name="Lage O.M."/>
            <person name="Pohl T."/>
            <person name="Merkel B.J."/>
            <person name="Hornburger P."/>
            <person name="Mueller R.-W."/>
            <person name="Bruemmer F."/>
            <person name="Labrenz M."/>
            <person name="Spormann A.M."/>
            <person name="Op Den Camp H."/>
            <person name="Overmann J."/>
            <person name="Amann R."/>
            <person name="Jetten M.S.M."/>
            <person name="Mascher T."/>
            <person name="Medema M.H."/>
            <person name="Devos D.P."/>
            <person name="Kaster A.-K."/>
            <person name="Ovreas L."/>
            <person name="Rohde M."/>
            <person name="Galperin M.Y."/>
            <person name="Jogler C."/>
        </authorList>
    </citation>
    <scope>NUCLEOTIDE SEQUENCE [LARGE SCALE GENOMIC DNA]</scope>
    <source>
        <strain evidence="19 20">Pla108</strain>
    </source>
</reference>
<feature type="domain" description="FMN-binding" evidence="18">
    <location>
        <begin position="159"/>
        <end position="255"/>
    </location>
</feature>
<feature type="transmembrane region" description="Helical" evidence="16">
    <location>
        <begin position="20"/>
        <end position="41"/>
    </location>
</feature>
<dbReference type="AlphaFoldDB" id="A0A5C6AF94"/>
<dbReference type="InterPro" id="IPR010204">
    <property type="entry name" value="NqrC"/>
</dbReference>
<keyword evidence="20" id="KW-1185">Reference proteome</keyword>
<proteinExistence type="inferred from homology"/>
<evidence type="ECO:0000313" key="19">
    <source>
        <dbReference type="EMBL" id="TWT98100.1"/>
    </source>
</evidence>
<dbReference type="GO" id="GO:0005886">
    <property type="term" value="C:plasma membrane"/>
    <property type="evidence" value="ECO:0007669"/>
    <property type="project" value="UniProtKB-SubCell"/>
</dbReference>
<dbReference type="Pfam" id="PF04205">
    <property type="entry name" value="FMN_bind"/>
    <property type="match status" value="1"/>
</dbReference>
<dbReference type="PANTHER" id="PTHR37838:SF1">
    <property type="entry name" value="NA(+)-TRANSLOCATING NADH-QUINONE REDUCTASE SUBUNIT C"/>
    <property type="match status" value="1"/>
</dbReference>
<dbReference type="GO" id="GO:0016655">
    <property type="term" value="F:oxidoreductase activity, acting on NAD(P)H, quinone or similar compound as acceptor"/>
    <property type="evidence" value="ECO:0007669"/>
    <property type="project" value="UniProtKB-UniRule"/>
</dbReference>
<evidence type="ECO:0000256" key="7">
    <source>
        <dbReference type="ARBA" id="ARBA00022692"/>
    </source>
</evidence>
<dbReference type="PANTHER" id="PTHR37838">
    <property type="entry name" value="NA(+)-TRANSLOCATING NADH-QUINONE REDUCTASE SUBUNIT C"/>
    <property type="match status" value="1"/>
</dbReference>